<keyword evidence="5" id="KW-0460">Magnesium</keyword>
<protein>
    <submittedName>
        <fullName evidence="9">Glutamate-ammonia-ligase adenylyltransferase</fullName>
        <ecNumber evidence="9">2.7.7.42</ecNumber>
    </submittedName>
</protein>
<evidence type="ECO:0000259" key="7">
    <source>
        <dbReference type="Pfam" id="PF03710"/>
    </source>
</evidence>
<dbReference type="GO" id="GO:0008882">
    <property type="term" value="F:[glutamate-ammonia-ligase] adenylyltransferase activity"/>
    <property type="evidence" value="ECO:0007669"/>
    <property type="project" value="UniProtKB-EC"/>
</dbReference>
<dbReference type="NCBIfam" id="NF010706">
    <property type="entry name" value="PRK14108.1"/>
    <property type="match status" value="1"/>
</dbReference>
<gene>
    <name evidence="9" type="ORF">GGQ97_001164</name>
</gene>
<evidence type="ECO:0000256" key="3">
    <source>
        <dbReference type="ARBA" id="ARBA00022741"/>
    </source>
</evidence>
<evidence type="ECO:0000313" key="9">
    <source>
        <dbReference type="EMBL" id="NJC05371.1"/>
    </source>
</evidence>
<evidence type="ECO:0000256" key="2">
    <source>
        <dbReference type="ARBA" id="ARBA00022695"/>
    </source>
</evidence>
<feature type="domain" description="Glutamate-ammonia ligase adenylyltransferase repeated" evidence="7">
    <location>
        <begin position="501"/>
        <end position="740"/>
    </location>
</feature>
<dbReference type="GO" id="GO:0005524">
    <property type="term" value="F:ATP binding"/>
    <property type="evidence" value="ECO:0007669"/>
    <property type="project" value="UniProtKB-KW"/>
</dbReference>
<dbReference type="GO" id="GO:0005829">
    <property type="term" value="C:cytosol"/>
    <property type="evidence" value="ECO:0007669"/>
    <property type="project" value="TreeGrafter"/>
</dbReference>
<dbReference type="Gene3D" id="3.30.460.10">
    <property type="entry name" value="Beta Polymerase, domain 2"/>
    <property type="match status" value="2"/>
</dbReference>
<keyword evidence="6" id="KW-0511">Multifunctional enzyme</keyword>
<feature type="domain" description="Glutamate-ammonia ligase adenylyltransferase repeated" evidence="7">
    <location>
        <begin position="30"/>
        <end position="236"/>
    </location>
</feature>
<dbReference type="GO" id="GO:0000820">
    <property type="term" value="P:regulation of glutamine family amino acid metabolic process"/>
    <property type="evidence" value="ECO:0007669"/>
    <property type="project" value="TreeGrafter"/>
</dbReference>
<dbReference type="SUPFAM" id="SSF81301">
    <property type="entry name" value="Nucleotidyltransferase"/>
    <property type="match status" value="2"/>
</dbReference>
<evidence type="ECO:0000259" key="8">
    <source>
        <dbReference type="Pfam" id="PF08335"/>
    </source>
</evidence>
<keyword evidence="9" id="KW-0436">Ligase</keyword>
<keyword evidence="3" id="KW-0547">Nucleotide-binding</keyword>
<dbReference type="GO" id="GO:0016874">
    <property type="term" value="F:ligase activity"/>
    <property type="evidence" value="ECO:0007669"/>
    <property type="project" value="UniProtKB-KW"/>
</dbReference>
<dbReference type="AlphaFoldDB" id="A0A7X5Y5B0"/>
<accession>A0A7X5Y5B0</accession>
<dbReference type="SUPFAM" id="SSF81593">
    <property type="entry name" value="Nucleotidyltransferase substrate binding subunit/domain"/>
    <property type="match status" value="2"/>
</dbReference>
<dbReference type="PANTHER" id="PTHR30621">
    <property type="entry name" value="GLUTAMINE SYNTHETASE ADENYLYLTRANSFERASE"/>
    <property type="match status" value="1"/>
</dbReference>
<name>A0A7X5Y5B0_9SPHN</name>
<keyword evidence="4" id="KW-0067">ATP-binding</keyword>
<dbReference type="RefSeq" id="WP_168068075.1">
    <property type="nucleotide sequence ID" value="NZ_JAATJC010000001.1"/>
</dbReference>
<evidence type="ECO:0000313" key="10">
    <source>
        <dbReference type="Proteomes" id="UP000558192"/>
    </source>
</evidence>
<sequence>MTEASATLRRDALERARRWSPFLRGLAERHPDLVEAFERQGSEAALAMADPAELPVAVGLRRARQRLALATALGDLSGELPLEAVTAALSDFADAAIHAALAQAIEERTPGQPVAGLTVLALGKLGSRELNYSSDVDLILLFDPDTLPRRARDEPGAAAVRLGRRLVELLQERTAEGYVARVDLRLRPSPEVTPIVLPVGAAISYYESSALQWERAAFIRARACAGDIPLGQRFLEEIRPFVWRRALDFGAIDDIRDISLRIRDHYAQGQLFGPGYDLKRGRGGIREAEFFTQVQQLVHGGREPALRAPATLDALAVLSAEGRLDEAQAAGIGAAYRALRTAEHRVQMIDDRQEHRLPAGEALEAVARLGGHDGAAALLDTLRPHVEAVGHSFDSLVRTRDRRLSNDPDLLLQELGGMGWPQPAEAARRVADWRTGKARALRSPAARSAFEGMLPTLLPRIASAADPQRALNRLSDVIDRMSSGLNFFRLLEARPQLADLLALILAQAPALADQLARRPTLLDGLIDESSLAELPEADTLAERFLLAVRNDPLDAALDRVRRLVGERRFALGVQLIAATRDPIAIAEGYSALAEAAVRVIAAKVGDAFAEAHGRIAGGDLAVVALGRFGGRALTHASDLDLIFLFDAPDGARSDGPRPLGPTDYFNRLASRIVAGLSVQTAAGPLYDVDTRLRPQGEQGMLAVSCQAFAAYQRNEAWTWEHLALCRARPLAGSSGFQAEVAALIQSILKEPRDPAKVRQDAAAMRLDISRHKPPSGPLDVKLGPGGLVDLEFAVHVLQLTSGIGLNPRLERALAELTEAGLIDEEADPDLRLLTRFLVVLRLVGPDSAAEVPTPTRALVASLCGQSDWNALLAALDAARTRIAARWQQVREGKT</sequence>
<reference evidence="9 10" key="1">
    <citation type="submission" date="2020-03" db="EMBL/GenBank/DDBJ databases">
        <title>Genomic Encyclopedia of Type Strains, Phase IV (KMG-IV): sequencing the most valuable type-strain genomes for metagenomic binning, comparative biology and taxonomic classification.</title>
        <authorList>
            <person name="Goeker M."/>
        </authorList>
    </citation>
    <scope>NUCLEOTIDE SEQUENCE [LARGE SCALE GENOMIC DNA]</scope>
    <source>
        <strain evidence="9 10">DSM 16846</strain>
    </source>
</reference>
<feature type="domain" description="PII-uridylyltransferase/Glutamine-synthetase adenylyltransferase" evidence="8">
    <location>
        <begin position="266"/>
        <end position="396"/>
    </location>
</feature>
<evidence type="ECO:0000256" key="5">
    <source>
        <dbReference type="ARBA" id="ARBA00022842"/>
    </source>
</evidence>
<dbReference type="InterPro" id="IPR023057">
    <property type="entry name" value="GlnE"/>
</dbReference>
<dbReference type="InterPro" id="IPR005190">
    <property type="entry name" value="GlnE_rpt_dom"/>
</dbReference>
<keyword evidence="2 9" id="KW-0548">Nucleotidyltransferase</keyword>
<dbReference type="Pfam" id="PF03710">
    <property type="entry name" value="GlnE"/>
    <property type="match status" value="2"/>
</dbReference>
<dbReference type="NCBIfam" id="NF008292">
    <property type="entry name" value="PRK11072.1"/>
    <property type="match status" value="1"/>
</dbReference>
<dbReference type="Proteomes" id="UP000558192">
    <property type="component" value="Unassembled WGS sequence"/>
</dbReference>
<evidence type="ECO:0000256" key="1">
    <source>
        <dbReference type="ARBA" id="ARBA00022679"/>
    </source>
</evidence>
<keyword evidence="1 9" id="KW-0808">Transferase</keyword>
<evidence type="ECO:0000256" key="4">
    <source>
        <dbReference type="ARBA" id="ARBA00022840"/>
    </source>
</evidence>
<feature type="domain" description="PII-uridylyltransferase/Glutamine-synthetase adenylyltransferase" evidence="8">
    <location>
        <begin position="779"/>
        <end position="884"/>
    </location>
</feature>
<dbReference type="CDD" id="cd05401">
    <property type="entry name" value="NT_GlnE_GlnD_like"/>
    <property type="match status" value="2"/>
</dbReference>
<dbReference type="Pfam" id="PF08335">
    <property type="entry name" value="GlnD_UR_UTase"/>
    <property type="match status" value="2"/>
</dbReference>
<dbReference type="Gene3D" id="1.20.120.1510">
    <property type="match status" value="1"/>
</dbReference>
<dbReference type="EMBL" id="JAATJC010000001">
    <property type="protein sequence ID" value="NJC05371.1"/>
    <property type="molecule type" value="Genomic_DNA"/>
</dbReference>
<dbReference type="EC" id="2.7.7.42" evidence="9"/>
<dbReference type="Gene3D" id="1.20.120.330">
    <property type="entry name" value="Nucleotidyltransferases domain 2"/>
    <property type="match status" value="2"/>
</dbReference>
<dbReference type="PANTHER" id="PTHR30621:SF0">
    <property type="entry name" value="BIFUNCTIONAL GLUTAMINE SYNTHETASE ADENYLYLTRANSFERASE_ADENYLYL-REMOVING ENZYME"/>
    <property type="match status" value="1"/>
</dbReference>
<proteinExistence type="predicted"/>
<comment type="caution">
    <text evidence="9">The sequence shown here is derived from an EMBL/GenBank/DDBJ whole genome shotgun (WGS) entry which is preliminary data.</text>
</comment>
<dbReference type="InterPro" id="IPR043519">
    <property type="entry name" value="NT_sf"/>
</dbReference>
<keyword evidence="10" id="KW-1185">Reference proteome</keyword>
<organism evidence="9 10">
    <name type="scientific">Sphingomonas kaistensis</name>
    <dbReference type="NCBI Taxonomy" id="298708"/>
    <lineage>
        <taxon>Bacteria</taxon>
        <taxon>Pseudomonadati</taxon>
        <taxon>Pseudomonadota</taxon>
        <taxon>Alphaproteobacteria</taxon>
        <taxon>Sphingomonadales</taxon>
        <taxon>Sphingomonadaceae</taxon>
        <taxon>Sphingomonas</taxon>
    </lineage>
</organism>
<dbReference type="InterPro" id="IPR013546">
    <property type="entry name" value="PII_UdlTrfase/GS_AdlTrfase"/>
</dbReference>
<evidence type="ECO:0000256" key="6">
    <source>
        <dbReference type="ARBA" id="ARBA00023268"/>
    </source>
</evidence>